<evidence type="ECO:0000256" key="1">
    <source>
        <dbReference type="ARBA" id="ARBA00022450"/>
    </source>
</evidence>
<dbReference type="Gene3D" id="3.30.300.30">
    <property type="match status" value="1"/>
</dbReference>
<dbReference type="GO" id="GO:0043041">
    <property type="term" value="P:amino acid activation for nonribosomal peptide biosynthetic process"/>
    <property type="evidence" value="ECO:0007669"/>
    <property type="project" value="TreeGrafter"/>
</dbReference>
<organism evidence="4 5">
    <name type="scientific">Fusarium oligoseptatum</name>
    <dbReference type="NCBI Taxonomy" id="2604345"/>
    <lineage>
        <taxon>Eukaryota</taxon>
        <taxon>Fungi</taxon>
        <taxon>Dikarya</taxon>
        <taxon>Ascomycota</taxon>
        <taxon>Pezizomycotina</taxon>
        <taxon>Sordariomycetes</taxon>
        <taxon>Hypocreomycetidae</taxon>
        <taxon>Hypocreales</taxon>
        <taxon>Nectriaceae</taxon>
        <taxon>Fusarium</taxon>
        <taxon>Fusarium solani species complex</taxon>
    </lineage>
</organism>
<name>A0A428SNU1_9HYPO</name>
<keyword evidence="1" id="KW-0596">Phosphopantetheine</keyword>
<dbReference type="STRING" id="1325735.A0A428SNU1"/>
<dbReference type="EMBL" id="NKCK01000217">
    <property type="protein sequence ID" value="RSL91473.1"/>
    <property type="molecule type" value="Genomic_DNA"/>
</dbReference>
<evidence type="ECO:0000259" key="3">
    <source>
        <dbReference type="Pfam" id="PF00501"/>
    </source>
</evidence>
<dbReference type="PANTHER" id="PTHR45527">
    <property type="entry name" value="NONRIBOSOMAL PEPTIDE SYNTHETASE"/>
    <property type="match status" value="1"/>
</dbReference>
<dbReference type="AlphaFoldDB" id="A0A428SNU1"/>
<dbReference type="GO" id="GO:0031177">
    <property type="term" value="F:phosphopantetheine binding"/>
    <property type="evidence" value="ECO:0007669"/>
    <property type="project" value="TreeGrafter"/>
</dbReference>
<evidence type="ECO:0000313" key="5">
    <source>
        <dbReference type="Proteomes" id="UP000287144"/>
    </source>
</evidence>
<evidence type="ECO:0000256" key="2">
    <source>
        <dbReference type="ARBA" id="ARBA00022553"/>
    </source>
</evidence>
<dbReference type="Gene3D" id="2.30.38.10">
    <property type="entry name" value="Luciferase, Domain 3"/>
    <property type="match status" value="1"/>
</dbReference>
<dbReference type="SUPFAM" id="SSF56801">
    <property type="entry name" value="Acetyl-CoA synthetase-like"/>
    <property type="match status" value="2"/>
</dbReference>
<dbReference type="Pfam" id="PF00501">
    <property type="entry name" value="AMP-binding"/>
    <property type="match status" value="1"/>
</dbReference>
<dbReference type="GO" id="GO:0044550">
    <property type="term" value="P:secondary metabolite biosynthetic process"/>
    <property type="evidence" value="ECO:0007669"/>
    <property type="project" value="TreeGrafter"/>
</dbReference>
<keyword evidence="5" id="KW-1185">Reference proteome</keyword>
<keyword evidence="2" id="KW-0597">Phosphoprotein</keyword>
<sequence>MVNTLASQLRGVVRKGQLVPVLLPRSVHQVCAILAAAKLDSVYVPLDVNIPERRLLGILLAAQPTLVITERRFQSLFKGFGSEFRFFDQHDGVTSKTWASSPDTDEDAPRSDDLAAVLFTSGSTGQPKGVMLSHQNLIDPVRLLSRPLVALGYLGDDAETERSFRASELFGLVLGIKGDVLHATGDWGILTDAGELILLGRQDSQIKINGQRIDLGEIHAVVDNFLTGSVIRQIRGPTGRLHLLAFLTQ</sequence>
<dbReference type="InterPro" id="IPR020845">
    <property type="entry name" value="AMP-binding_CS"/>
</dbReference>
<dbReference type="PANTHER" id="PTHR45527:SF1">
    <property type="entry name" value="FATTY ACID SYNTHASE"/>
    <property type="match status" value="1"/>
</dbReference>
<dbReference type="InterPro" id="IPR020459">
    <property type="entry name" value="AMP-binding"/>
</dbReference>
<dbReference type="InterPro" id="IPR045851">
    <property type="entry name" value="AMP-bd_C_sf"/>
</dbReference>
<dbReference type="GO" id="GO:0005737">
    <property type="term" value="C:cytoplasm"/>
    <property type="evidence" value="ECO:0007669"/>
    <property type="project" value="TreeGrafter"/>
</dbReference>
<proteinExistence type="predicted"/>
<dbReference type="Proteomes" id="UP000287144">
    <property type="component" value="Unassembled WGS sequence"/>
</dbReference>
<dbReference type="Gene3D" id="3.40.50.12780">
    <property type="entry name" value="N-terminal domain of ligase-like"/>
    <property type="match status" value="1"/>
</dbReference>
<dbReference type="InterPro" id="IPR000873">
    <property type="entry name" value="AMP-dep_synth/lig_dom"/>
</dbReference>
<dbReference type="InterPro" id="IPR042099">
    <property type="entry name" value="ANL_N_sf"/>
</dbReference>
<protein>
    <recommendedName>
        <fullName evidence="3">AMP-dependent synthetase/ligase domain-containing protein</fullName>
    </recommendedName>
</protein>
<gene>
    <name evidence="4" type="ORF">CEP52_014228</name>
</gene>
<reference evidence="4 5" key="1">
    <citation type="submission" date="2017-06" db="EMBL/GenBank/DDBJ databases">
        <title>Comparative genomic analysis of Ambrosia Fusariam Clade fungi.</title>
        <authorList>
            <person name="Stajich J.E."/>
            <person name="Carrillo J."/>
            <person name="Kijimoto T."/>
            <person name="Eskalen A."/>
            <person name="O'Donnell K."/>
            <person name="Kasson M."/>
        </authorList>
    </citation>
    <scope>NUCLEOTIDE SEQUENCE [LARGE SCALE GENOMIC DNA]</scope>
    <source>
        <strain evidence="4 5">NRRL62579</strain>
    </source>
</reference>
<accession>A0A428SNU1</accession>
<dbReference type="PRINTS" id="PR00154">
    <property type="entry name" value="AMPBINDING"/>
</dbReference>
<dbReference type="PROSITE" id="PS00455">
    <property type="entry name" value="AMP_BINDING"/>
    <property type="match status" value="1"/>
</dbReference>
<feature type="domain" description="AMP-dependent synthetase/ligase" evidence="3">
    <location>
        <begin position="2"/>
        <end position="144"/>
    </location>
</feature>
<evidence type="ECO:0000313" key="4">
    <source>
        <dbReference type="EMBL" id="RSL91473.1"/>
    </source>
</evidence>
<comment type="caution">
    <text evidence="4">The sequence shown here is derived from an EMBL/GenBank/DDBJ whole genome shotgun (WGS) entry which is preliminary data.</text>
</comment>